<evidence type="ECO:0000256" key="3">
    <source>
        <dbReference type="ARBA" id="ARBA00022670"/>
    </source>
</evidence>
<keyword evidence="3 7" id="KW-0645">Protease</keyword>
<dbReference type="RefSeq" id="WP_052691006.1">
    <property type="nucleotide sequence ID" value="NZ_LAOI01000001.1"/>
</dbReference>
<accession>A0A0F3QFF6</accession>
<evidence type="ECO:0000313" key="7">
    <source>
        <dbReference type="EMBL" id="KJV90149.1"/>
    </source>
</evidence>
<evidence type="ECO:0000256" key="4">
    <source>
        <dbReference type="ARBA" id="ARBA00022801"/>
    </source>
</evidence>
<dbReference type="InterPro" id="IPR024455">
    <property type="entry name" value="Phage_capsid"/>
</dbReference>
<dbReference type="NCBIfam" id="TIGR01543">
    <property type="entry name" value="proheadase_HK97"/>
    <property type="match status" value="1"/>
</dbReference>
<evidence type="ECO:0000256" key="1">
    <source>
        <dbReference type="ARBA" id="ARBA00004328"/>
    </source>
</evidence>
<dbReference type="SUPFAM" id="SSF56563">
    <property type="entry name" value="Major capsid protein gp5"/>
    <property type="match status" value="1"/>
</dbReference>
<dbReference type="EMBL" id="LAOI01000001">
    <property type="protein sequence ID" value="KJV90149.1"/>
    <property type="molecule type" value="Genomic_DNA"/>
</dbReference>
<keyword evidence="8" id="KW-1185">Reference proteome</keyword>
<evidence type="ECO:0000313" key="8">
    <source>
        <dbReference type="Proteomes" id="UP000033661"/>
    </source>
</evidence>
<dbReference type="NCBIfam" id="TIGR01554">
    <property type="entry name" value="major_cap_HK97"/>
    <property type="match status" value="1"/>
</dbReference>
<sequence length="496" mass="55764">MKKIIYSNQTFDNIEIKSSTNSEVVITGYASVYNIADHHNDLIVKGAFANVVYQNIKFLWQHDSKKPIGIISHLIEDDHGLKMEAVINNKVKAGREAIELIKQGAIDGLSIGFYIKNSVFNDAKQRVITEADLLEISIVTFPANQSAKILYITKGQEVESNTEYSNQITELQEKVHNIQNILERPNNINIEDQEQKTAFINYVRKGEENSFTQKSSLNSGAEAGGFLILQTLYNSIITEVNARSPMRQLASIETISTNALDIISEDGKFNSGWIGEVEARDETNAAKLKQQRIFVHELYAQPKASQALLDDATIKIETWLSERLRDSFVKAENEAFINGDGVKKPRGILSPDHDKIEKVKMGNKITTDNLLDFINSLKEEYLANATLLMNRATLSEVQKLKDNQGRFIWQQSLSESFKQTIFGIPVVCSSNMKPVDKDTAAIAIGDFKSGYKIVDRSGINIMRDPYTEKPFVKFYAVKRVWGDVVNPEAIKIGVFN</sequence>
<dbReference type="Pfam" id="PF05065">
    <property type="entry name" value="Phage_capsid"/>
    <property type="match status" value="1"/>
</dbReference>
<comment type="subcellular location">
    <subcellularLocation>
        <location evidence="1">Virion</location>
    </subcellularLocation>
</comment>
<feature type="domain" description="Phage capsid-like C-terminal" evidence="6">
    <location>
        <begin position="224"/>
        <end position="495"/>
    </location>
</feature>
<evidence type="ECO:0000259" key="6">
    <source>
        <dbReference type="Pfam" id="PF05065"/>
    </source>
</evidence>
<dbReference type="Pfam" id="PF04586">
    <property type="entry name" value="Peptidase_S78"/>
    <property type="match status" value="1"/>
</dbReference>
<dbReference type="InterPro" id="IPR054613">
    <property type="entry name" value="Peptidase_S78_dom"/>
</dbReference>
<comment type="caution">
    <text evidence="7">The sequence shown here is derived from an EMBL/GenBank/DDBJ whole genome shotgun (WGS) entry which is preliminary data.</text>
</comment>
<name>A0A0F3QFF6_RICBE</name>
<dbReference type="InterPro" id="IPR006433">
    <property type="entry name" value="Prohead_protease"/>
</dbReference>
<evidence type="ECO:0000256" key="2">
    <source>
        <dbReference type="ARBA" id="ARBA00022612"/>
    </source>
</evidence>
<protein>
    <submittedName>
        <fullName evidence="7">Phage prohead protease, HK97 family</fullName>
        <ecNumber evidence="7">3.4.-.-</ecNumber>
    </submittedName>
</protein>
<dbReference type="GO" id="GO:0006508">
    <property type="term" value="P:proteolysis"/>
    <property type="evidence" value="ECO:0007669"/>
    <property type="project" value="UniProtKB-KW"/>
</dbReference>
<keyword evidence="4 7" id="KW-0378">Hydrolase</keyword>
<dbReference type="AlphaFoldDB" id="A0A0F3QFF6"/>
<dbReference type="Gene3D" id="3.30.2320.10">
    <property type="entry name" value="hypothetical protein PF0899 domain"/>
    <property type="match status" value="1"/>
</dbReference>
<evidence type="ECO:0000259" key="5">
    <source>
        <dbReference type="Pfam" id="PF04586"/>
    </source>
</evidence>
<dbReference type="SUPFAM" id="SSF50789">
    <property type="entry name" value="Herpes virus serine proteinase, assemblin"/>
    <property type="match status" value="1"/>
</dbReference>
<dbReference type="EC" id="3.4.-.-" evidence="7"/>
<dbReference type="Proteomes" id="UP000033661">
    <property type="component" value="Unassembled WGS sequence"/>
</dbReference>
<dbReference type="GO" id="GO:0008233">
    <property type="term" value="F:peptidase activity"/>
    <property type="evidence" value="ECO:0007669"/>
    <property type="project" value="UniProtKB-KW"/>
</dbReference>
<organism evidence="7 8">
    <name type="scientific">Rickettsia bellii str. RML An4</name>
    <dbReference type="NCBI Taxonomy" id="1359193"/>
    <lineage>
        <taxon>Bacteria</taxon>
        <taxon>Pseudomonadati</taxon>
        <taxon>Pseudomonadota</taxon>
        <taxon>Alphaproteobacteria</taxon>
        <taxon>Rickettsiales</taxon>
        <taxon>Rickettsiaceae</taxon>
        <taxon>Rickettsieae</taxon>
        <taxon>Rickettsia</taxon>
        <taxon>belli group</taxon>
    </lineage>
</organism>
<proteinExistence type="predicted"/>
<dbReference type="InterPro" id="IPR054612">
    <property type="entry name" value="Phage_capsid-like_C"/>
</dbReference>
<reference evidence="7 8" key="1">
    <citation type="submission" date="2015-02" db="EMBL/GenBank/DDBJ databases">
        <title>Genome Sequencing of Rickettsiales.</title>
        <authorList>
            <person name="Daugherty S.C."/>
            <person name="Su Q."/>
            <person name="Abolude K."/>
            <person name="Beier-Sexton M."/>
            <person name="Carlyon J.A."/>
            <person name="Carter R."/>
            <person name="Day N.P."/>
            <person name="Dumler S.J."/>
            <person name="Dyachenko V."/>
            <person name="Godinez A."/>
            <person name="Kurtti T.J."/>
            <person name="Lichay M."/>
            <person name="Mullins K.E."/>
            <person name="Ott S."/>
            <person name="Pappas-Brown V."/>
            <person name="Paris D.H."/>
            <person name="Patel P."/>
            <person name="Richards A.L."/>
            <person name="Sadzewicz L."/>
            <person name="Sears K."/>
            <person name="Seidman D."/>
            <person name="Sengamalay N."/>
            <person name="Stenos J."/>
            <person name="Tallon L.J."/>
            <person name="Vincent G."/>
            <person name="Fraser C.M."/>
            <person name="Munderloh U."/>
            <person name="Dunning-Hotopp J.C."/>
        </authorList>
    </citation>
    <scope>NUCLEOTIDE SEQUENCE [LARGE SCALE GENOMIC DNA]</scope>
    <source>
        <strain evidence="7 8">RML An4</strain>
    </source>
</reference>
<feature type="domain" description="Prohead serine protease" evidence="5">
    <location>
        <begin position="14"/>
        <end position="152"/>
    </location>
</feature>
<dbReference type="PATRIC" id="fig|1359193.3.peg.1112"/>
<keyword evidence="2" id="KW-1188">Viral release from host cell</keyword>
<gene>
    <name evidence="7" type="ORF">RBEAN4_1151</name>
</gene>